<keyword evidence="1" id="KW-0812">Transmembrane</keyword>
<evidence type="ECO:0000259" key="2">
    <source>
        <dbReference type="Pfam" id="PF09851"/>
    </source>
</evidence>
<evidence type="ECO:0000256" key="1">
    <source>
        <dbReference type="SAM" id="Phobius"/>
    </source>
</evidence>
<protein>
    <submittedName>
        <fullName evidence="4">SHOCT domain-containing protein</fullName>
    </submittedName>
</protein>
<feature type="transmembrane region" description="Helical" evidence="1">
    <location>
        <begin position="6"/>
        <end position="30"/>
    </location>
</feature>
<keyword evidence="6" id="KW-1185">Reference proteome</keyword>
<keyword evidence="1" id="KW-1133">Transmembrane helix</keyword>
<reference evidence="3 5" key="1">
    <citation type="submission" date="2019-12" db="EMBL/GenBank/DDBJ databases">
        <title>Whole genome shotgun sequence of Streptomyces caniferus NBRC 15389.</title>
        <authorList>
            <person name="Ichikawa N."/>
            <person name="Kimura A."/>
            <person name="Kitahashi Y."/>
            <person name="Komaki H."/>
            <person name="Tamura T."/>
        </authorList>
    </citation>
    <scope>NUCLEOTIDE SEQUENCE [LARGE SCALE GENOMIC DNA]</scope>
    <source>
        <strain evidence="3 5">NBRC 15389</strain>
    </source>
</reference>
<gene>
    <name evidence="4" type="ORF">OG727_37080</name>
    <name evidence="3" type="ORF">Scani_38410</name>
</gene>
<dbReference type="GeneID" id="96633364"/>
<dbReference type="Proteomes" id="UP000435837">
    <property type="component" value="Unassembled WGS sequence"/>
</dbReference>
<evidence type="ECO:0000313" key="4">
    <source>
        <dbReference type="EMBL" id="WUS27451.1"/>
    </source>
</evidence>
<name>A0A640S7W4_9ACTN</name>
<accession>A0A640S7W4</accession>
<dbReference type="Proteomes" id="UP001432292">
    <property type="component" value="Chromosome"/>
</dbReference>
<dbReference type="AlphaFoldDB" id="A0A640S7W4"/>
<evidence type="ECO:0000313" key="3">
    <source>
        <dbReference type="EMBL" id="GFE07573.1"/>
    </source>
</evidence>
<evidence type="ECO:0000313" key="5">
    <source>
        <dbReference type="Proteomes" id="UP000435837"/>
    </source>
</evidence>
<evidence type="ECO:0000313" key="6">
    <source>
        <dbReference type="Proteomes" id="UP001432292"/>
    </source>
</evidence>
<dbReference type="RefSeq" id="WP_174872721.1">
    <property type="nucleotide sequence ID" value="NZ_BAAATH010000066.1"/>
</dbReference>
<dbReference type="InterPro" id="IPR018649">
    <property type="entry name" value="SHOCT"/>
</dbReference>
<sequence length="89" mass="10004">MMWFGGGWFVMAVIMVFFWALVIAGIVALVRYLTSARHGHQTGRPLSSGEPGAGNRQAEDVLAERFARGEIDDAEYKRRLALLREHREG</sequence>
<keyword evidence="1" id="KW-0472">Membrane</keyword>
<feature type="domain" description="SHOCT" evidence="2">
    <location>
        <begin position="58"/>
        <end position="83"/>
    </location>
</feature>
<proteinExistence type="predicted"/>
<organism evidence="3 5">
    <name type="scientific">Streptomyces caniferus</name>
    <dbReference type="NCBI Taxonomy" id="285557"/>
    <lineage>
        <taxon>Bacteria</taxon>
        <taxon>Bacillati</taxon>
        <taxon>Actinomycetota</taxon>
        <taxon>Actinomycetes</taxon>
        <taxon>Kitasatosporales</taxon>
        <taxon>Streptomycetaceae</taxon>
        <taxon>Streptomyces</taxon>
    </lineage>
</organism>
<dbReference type="Pfam" id="PF09851">
    <property type="entry name" value="SHOCT"/>
    <property type="match status" value="1"/>
</dbReference>
<dbReference type="EMBL" id="BLIN01000005">
    <property type="protein sequence ID" value="GFE07573.1"/>
    <property type="molecule type" value="Genomic_DNA"/>
</dbReference>
<reference evidence="4" key="2">
    <citation type="submission" date="2022-10" db="EMBL/GenBank/DDBJ databases">
        <title>The complete genomes of actinobacterial strains from the NBC collection.</title>
        <authorList>
            <person name="Joergensen T.S."/>
            <person name="Alvarez Arevalo M."/>
            <person name="Sterndorff E.B."/>
            <person name="Faurdal D."/>
            <person name="Vuksanovic O."/>
            <person name="Mourched A.-S."/>
            <person name="Charusanti P."/>
            <person name="Shaw S."/>
            <person name="Blin K."/>
            <person name="Weber T."/>
        </authorList>
    </citation>
    <scope>NUCLEOTIDE SEQUENCE</scope>
    <source>
        <strain evidence="4">NBC_01256</strain>
    </source>
</reference>
<dbReference type="EMBL" id="CP108473">
    <property type="protein sequence ID" value="WUS27451.1"/>
    <property type="molecule type" value="Genomic_DNA"/>
</dbReference>